<evidence type="ECO:0000313" key="3">
    <source>
        <dbReference type="Proteomes" id="UP000327143"/>
    </source>
</evidence>
<dbReference type="EMBL" id="CP023700">
    <property type="protein sequence ID" value="QEU88383.1"/>
    <property type="molecule type" value="Genomic_DNA"/>
</dbReference>
<accession>A0ABX6AKI7</accession>
<evidence type="ECO:0000259" key="1">
    <source>
        <dbReference type="Pfam" id="PF06283"/>
    </source>
</evidence>
<gene>
    <name evidence="2" type="ORF">CP969_29575</name>
</gene>
<dbReference type="Pfam" id="PF06283">
    <property type="entry name" value="ThuA"/>
    <property type="match status" value="1"/>
</dbReference>
<dbReference type="PANTHER" id="PTHR40469">
    <property type="entry name" value="SECRETED GLYCOSYL HYDROLASE"/>
    <property type="match status" value="1"/>
</dbReference>
<organism evidence="2 3">
    <name type="scientific">Streptomyces viridosporus T7A</name>
    <dbReference type="NCBI Taxonomy" id="665577"/>
    <lineage>
        <taxon>Bacteria</taxon>
        <taxon>Bacillati</taxon>
        <taxon>Actinomycetota</taxon>
        <taxon>Actinomycetes</taxon>
        <taxon>Kitasatosporales</taxon>
        <taxon>Streptomycetaceae</taxon>
        <taxon>Streptomyces</taxon>
    </lineage>
</organism>
<dbReference type="SUPFAM" id="SSF52317">
    <property type="entry name" value="Class I glutamine amidotransferase-like"/>
    <property type="match status" value="1"/>
</dbReference>
<dbReference type="PANTHER" id="PTHR40469:SF2">
    <property type="entry name" value="GALACTOSE-BINDING DOMAIN-LIKE SUPERFAMILY PROTEIN"/>
    <property type="match status" value="1"/>
</dbReference>
<protein>
    <submittedName>
        <fullName evidence="2">ThuA domain-containing protein</fullName>
    </submittedName>
</protein>
<dbReference type="Gene3D" id="3.40.50.880">
    <property type="match status" value="1"/>
</dbReference>
<keyword evidence="3" id="KW-1185">Reference proteome</keyword>
<feature type="domain" description="ThuA-like" evidence="1">
    <location>
        <begin position="18"/>
        <end position="225"/>
    </location>
</feature>
<dbReference type="Proteomes" id="UP000327143">
    <property type="component" value="Chromosome"/>
</dbReference>
<evidence type="ECO:0000313" key="2">
    <source>
        <dbReference type="EMBL" id="QEU88383.1"/>
    </source>
</evidence>
<sequence>MRVRAGRRGPGRTSAPALLVHTRTTDYRHDSIPAGVAALRALGGFDVDTTEDPAAFEEPLDGRYAAVVFLSTSGEVLTPAGRERLAAYVEAGGGFVGVHAAACTEYDWPYYGELLGARFDRHPAHQPGRAVVEDRDHPATRHLPPVWEFTDEWYDFRTTPRPTARVLVSADESSYDGGGMGDDHPLAWCREQGAGRVFYTAFGHAAEAYDDPAFRAHLHGGITWAAAPRP</sequence>
<proteinExistence type="predicted"/>
<dbReference type="InterPro" id="IPR029062">
    <property type="entry name" value="Class_I_gatase-like"/>
</dbReference>
<reference evidence="2 3" key="1">
    <citation type="submission" date="2017-09" db="EMBL/GenBank/DDBJ databases">
        <authorList>
            <person name="Lee N."/>
            <person name="Cho B.-K."/>
        </authorList>
    </citation>
    <scope>NUCLEOTIDE SEQUENCE [LARGE SCALE GENOMIC DNA]</scope>
    <source>
        <strain evidence="2 3">ATCC 39115</strain>
    </source>
</reference>
<dbReference type="InterPro" id="IPR029010">
    <property type="entry name" value="ThuA-like"/>
</dbReference>
<name>A0ABX6AKI7_STRVD</name>